<dbReference type="Proteomes" id="UP000215127">
    <property type="component" value="Chromosome 5"/>
</dbReference>
<evidence type="ECO:0000313" key="2">
    <source>
        <dbReference type="EMBL" id="SMQ51345.1"/>
    </source>
</evidence>
<evidence type="ECO:0000313" key="3">
    <source>
        <dbReference type="Proteomes" id="UP000215127"/>
    </source>
</evidence>
<evidence type="ECO:0000256" key="1">
    <source>
        <dbReference type="SAM" id="MobiDB-lite"/>
    </source>
</evidence>
<feature type="compositionally biased region" description="Basic and acidic residues" evidence="1">
    <location>
        <begin position="96"/>
        <end position="105"/>
    </location>
</feature>
<proteinExistence type="predicted"/>
<organism evidence="2 3">
    <name type="scientific">Zymoseptoria tritici (strain ST99CH_3D7)</name>
    <dbReference type="NCBI Taxonomy" id="1276538"/>
    <lineage>
        <taxon>Eukaryota</taxon>
        <taxon>Fungi</taxon>
        <taxon>Dikarya</taxon>
        <taxon>Ascomycota</taxon>
        <taxon>Pezizomycotina</taxon>
        <taxon>Dothideomycetes</taxon>
        <taxon>Dothideomycetidae</taxon>
        <taxon>Mycosphaerellales</taxon>
        <taxon>Mycosphaerellaceae</taxon>
        <taxon>Zymoseptoria</taxon>
    </lineage>
</organism>
<feature type="compositionally biased region" description="Polar residues" evidence="1">
    <location>
        <begin position="67"/>
        <end position="95"/>
    </location>
</feature>
<protein>
    <submittedName>
        <fullName evidence="2">Uncharacterized protein</fullName>
    </submittedName>
</protein>
<dbReference type="AlphaFoldDB" id="A0A1X7RVE0"/>
<sequence length="202" mass="22272">MDTRKRHHESSSETTDGEMAKPPSQHSRPMETRKSMEELPKALPNVTPKTATNVKVVSPFVARGSTVPESDQSSQHQPSTKHFNTPVQQTTSSSKAARDSVKDDIPPSSPPVSPHTVLHQPMTLAACLIRFERETGEDLLSLWTSFVECGLGNIHAFSRATTHELLALGVAADIVMGLQEYVQEFIVKLLGSDRVYEEIIWG</sequence>
<name>A0A1X7RVE0_ZYMT9</name>
<reference evidence="2 3" key="1">
    <citation type="submission" date="2016-06" db="EMBL/GenBank/DDBJ databases">
        <authorList>
            <person name="Kjaerup R.B."/>
            <person name="Dalgaard T.S."/>
            <person name="Juul-Madsen H.R."/>
        </authorList>
    </citation>
    <scope>NUCLEOTIDE SEQUENCE [LARGE SCALE GENOMIC DNA]</scope>
</reference>
<feature type="compositionally biased region" description="Basic and acidic residues" evidence="1">
    <location>
        <begin position="28"/>
        <end position="40"/>
    </location>
</feature>
<feature type="region of interest" description="Disordered" evidence="1">
    <location>
        <begin position="1"/>
        <end position="117"/>
    </location>
</feature>
<gene>
    <name evidence="2" type="ORF">ZT3D7_G6498</name>
</gene>
<dbReference type="EMBL" id="LT853696">
    <property type="protein sequence ID" value="SMQ51345.1"/>
    <property type="molecule type" value="Genomic_DNA"/>
</dbReference>
<keyword evidence="3" id="KW-1185">Reference proteome</keyword>
<accession>A0A1X7RVE0</accession>